<dbReference type="RefSeq" id="WP_256708243.1">
    <property type="nucleotide sequence ID" value="NZ_CP101914.1"/>
</dbReference>
<keyword evidence="3" id="KW-1185">Reference proteome</keyword>
<feature type="transmembrane region" description="Helical" evidence="1">
    <location>
        <begin position="46"/>
        <end position="66"/>
    </location>
</feature>
<keyword evidence="1" id="KW-0472">Membrane</keyword>
<evidence type="ECO:0000313" key="3">
    <source>
        <dbReference type="Proteomes" id="UP001059773"/>
    </source>
</evidence>
<proteinExistence type="predicted"/>
<reference evidence="2" key="1">
    <citation type="submission" date="2022-07" db="EMBL/GenBank/DDBJ databases">
        <title>FELIX.</title>
        <authorList>
            <person name="Wan K.H."/>
            <person name="Park S."/>
            <person name="Lawrence Q."/>
            <person name="Eichenberger J.P."/>
            <person name="Booth B.W."/>
            <person name="Piaggio A.J."/>
            <person name="Chandler J.C."/>
            <person name="Franklin A.B."/>
            <person name="Celniker S.E."/>
        </authorList>
    </citation>
    <scope>NUCLEOTIDE SEQUENCE</scope>
    <source>
        <strain evidence="2">QA-1986 374</strain>
    </source>
</reference>
<accession>A0ABY5JRZ0</accession>
<keyword evidence="1" id="KW-1133">Transmembrane helix</keyword>
<dbReference type="EMBL" id="CP101914">
    <property type="protein sequence ID" value="UUI03060.1"/>
    <property type="molecule type" value="Genomic_DNA"/>
</dbReference>
<gene>
    <name evidence="2" type="ORF">NP439_24030</name>
</gene>
<organism evidence="2 3">
    <name type="scientific">Oceanobacillus jeddahense</name>
    <dbReference type="NCBI Taxonomy" id="1462527"/>
    <lineage>
        <taxon>Bacteria</taxon>
        <taxon>Bacillati</taxon>
        <taxon>Bacillota</taxon>
        <taxon>Bacilli</taxon>
        <taxon>Bacillales</taxon>
        <taxon>Bacillaceae</taxon>
        <taxon>Oceanobacillus</taxon>
    </lineage>
</organism>
<evidence type="ECO:0000256" key="1">
    <source>
        <dbReference type="SAM" id="Phobius"/>
    </source>
</evidence>
<name>A0ABY5JRZ0_9BACI</name>
<keyword evidence="1" id="KW-0812">Transmembrane</keyword>
<protein>
    <submittedName>
        <fullName evidence="2">Uncharacterized protein</fullName>
    </submittedName>
</protein>
<feature type="transmembrane region" description="Helical" evidence="1">
    <location>
        <begin position="16"/>
        <end position="40"/>
    </location>
</feature>
<dbReference type="Proteomes" id="UP001059773">
    <property type="component" value="Chromosome"/>
</dbReference>
<feature type="transmembrane region" description="Helical" evidence="1">
    <location>
        <begin position="145"/>
        <end position="169"/>
    </location>
</feature>
<evidence type="ECO:0000313" key="2">
    <source>
        <dbReference type="EMBL" id="UUI03060.1"/>
    </source>
</evidence>
<feature type="transmembrane region" description="Helical" evidence="1">
    <location>
        <begin position="175"/>
        <end position="195"/>
    </location>
</feature>
<sequence length="221" mass="25818">MENQSRMQKRLRKNNWIFGLIVLPIIPIIIIFCITAYIESENLQNWIYIFTGIAILLYYVGGLYYVQYRSLAIKPKERLLFLKIKNMDLEYKFPQDFISNLSKGKLKGENVTQLRLLNKSMDELDEEELQIALVNIKMFNDNLKYFSSVIFALLGIVAGLLSLVSLNYIVNNLLVVIGLGCFVISVIGVHVPFYIKQKNLFIVIQNLIEYNIEKKKREFEY</sequence>